<keyword evidence="12" id="KW-0627">Porphyrin biosynthesis</keyword>
<keyword evidence="10" id="KW-0472">Membrane</keyword>
<evidence type="ECO:0000256" key="3">
    <source>
        <dbReference type="ARBA" id="ARBA00007718"/>
    </source>
</evidence>
<dbReference type="Pfam" id="PF00762">
    <property type="entry name" value="Ferrochelatase"/>
    <property type="match status" value="1"/>
</dbReference>
<evidence type="ECO:0000256" key="2">
    <source>
        <dbReference type="ARBA" id="ARBA00004943"/>
    </source>
</evidence>
<feature type="compositionally biased region" description="Polar residues" evidence="17">
    <location>
        <begin position="60"/>
        <end position="74"/>
    </location>
</feature>
<proteinExistence type="inferred from homology"/>
<dbReference type="UniPathway" id="UPA00252"/>
<dbReference type="GO" id="GO:0006783">
    <property type="term" value="P:heme biosynthetic process"/>
    <property type="evidence" value="ECO:0007669"/>
    <property type="project" value="UniProtKB-KW"/>
</dbReference>
<evidence type="ECO:0000256" key="12">
    <source>
        <dbReference type="ARBA" id="ARBA00023244"/>
    </source>
</evidence>
<evidence type="ECO:0000256" key="11">
    <source>
        <dbReference type="ARBA" id="ARBA00023239"/>
    </source>
</evidence>
<dbReference type="Gene3D" id="3.40.50.1400">
    <property type="match status" value="2"/>
</dbReference>
<keyword evidence="5" id="KW-0999">Mitochondrion inner membrane</keyword>
<keyword evidence="6" id="KW-0809">Transit peptide</keyword>
<dbReference type="GO" id="GO:0004325">
    <property type="term" value="F:ferrochelatase activity"/>
    <property type="evidence" value="ECO:0007669"/>
    <property type="project" value="UniProtKB-EC"/>
</dbReference>
<dbReference type="FunFam" id="3.40.50.1400:FF:000003">
    <property type="entry name" value="Ferrochelatase"/>
    <property type="match status" value="1"/>
</dbReference>
<protein>
    <recommendedName>
        <fullName evidence="4">Ferrochelatase, mitochondrial</fullName>
        <ecNumber evidence="15">4.98.1.1</ecNumber>
    </recommendedName>
    <alternativeName>
        <fullName evidence="14">Heme synthase</fullName>
    </alternativeName>
    <alternativeName>
        <fullName evidence="13">Protoheme ferro-lyase</fullName>
    </alternativeName>
</protein>
<dbReference type="HAMAP" id="MF_00323">
    <property type="entry name" value="Ferrochelatase"/>
    <property type="match status" value="1"/>
</dbReference>
<evidence type="ECO:0000313" key="18">
    <source>
        <dbReference type="EMBL" id="GAC73164.1"/>
    </source>
</evidence>
<feature type="region of interest" description="Disordered" evidence="17">
    <location>
        <begin position="245"/>
        <end position="266"/>
    </location>
</feature>
<evidence type="ECO:0000256" key="5">
    <source>
        <dbReference type="ARBA" id="ARBA00022792"/>
    </source>
</evidence>
<keyword evidence="8" id="KW-0496">Mitochondrion</keyword>
<evidence type="ECO:0000256" key="17">
    <source>
        <dbReference type="SAM" id="MobiDB-lite"/>
    </source>
</evidence>
<dbReference type="OrthoDB" id="1323at2759"/>
<evidence type="ECO:0000256" key="14">
    <source>
        <dbReference type="ARBA" id="ARBA00032440"/>
    </source>
</evidence>
<dbReference type="Gene3D" id="1.20.5.110">
    <property type="match status" value="1"/>
</dbReference>
<dbReference type="Proteomes" id="UP000011976">
    <property type="component" value="Unassembled WGS sequence"/>
</dbReference>
<evidence type="ECO:0000256" key="6">
    <source>
        <dbReference type="ARBA" id="ARBA00022946"/>
    </source>
</evidence>
<dbReference type="NCBIfam" id="TIGR00109">
    <property type="entry name" value="hemH"/>
    <property type="match status" value="1"/>
</dbReference>
<dbReference type="GO" id="GO:0005743">
    <property type="term" value="C:mitochondrial inner membrane"/>
    <property type="evidence" value="ECO:0007669"/>
    <property type="project" value="UniProtKB-SubCell"/>
</dbReference>
<comment type="subcellular location">
    <subcellularLocation>
        <location evidence="1">Mitochondrion inner membrane</location>
        <topology evidence="1">Peripheral membrane protein</topology>
        <orientation evidence="1">Matrix side</orientation>
    </subcellularLocation>
</comment>
<dbReference type="AlphaFoldDB" id="M9LUT6"/>
<dbReference type="CDD" id="cd00419">
    <property type="entry name" value="Ferrochelatase_C"/>
    <property type="match status" value="1"/>
</dbReference>
<evidence type="ECO:0000256" key="7">
    <source>
        <dbReference type="ARBA" id="ARBA00023004"/>
    </source>
</evidence>
<feature type="region of interest" description="Disordered" evidence="17">
    <location>
        <begin position="54"/>
        <end position="74"/>
    </location>
</feature>
<feature type="region of interest" description="Disordered" evidence="17">
    <location>
        <begin position="151"/>
        <end position="180"/>
    </location>
</feature>
<evidence type="ECO:0000256" key="16">
    <source>
        <dbReference type="RuleBase" id="RU004185"/>
    </source>
</evidence>
<dbReference type="InterPro" id="IPR033644">
    <property type="entry name" value="Ferrochelatase_C"/>
</dbReference>
<evidence type="ECO:0000256" key="13">
    <source>
        <dbReference type="ARBA" id="ARBA00029619"/>
    </source>
</evidence>
<evidence type="ECO:0000256" key="9">
    <source>
        <dbReference type="ARBA" id="ARBA00023133"/>
    </source>
</evidence>
<dbReference type="InterPro" id="IPR001015">
    <property type="entry name" value="Ferrochelatase"/>
</dbReference>
<feature type="compositionally biased region" description="Low complexity" evidence="17">
    <location>
        <begin position="151"/>
        <end position="177"/>
    </location>
</feature>
<evidence type="ECO:0000256" key="15">
    <source>
        <dbReference type="ARBA" id="ARBA00034332"/>
    </source>
</evidence>
<feature type="region of interest" description="Disordered" evidence="17">
    <location>
        <begin position="1"/>
        <end position="35"/>
    </location>
</feature>
<evidence type="ECO:0000256" key="1">
    <source>
        <dbReference type="ARBA" id="ARBA00004443"/>
    </source>
</evidence>
<dbReference type="PANTHER" id="PTHR11108">
    <property type="entry name" value="FERROCHELATASE"/>
    <property type="match status" value="1"/>
</dbReference>
<gene>
    <name evidence="18" type="ORF">PANT_8d00096</name>
</gene>
<reference evidence="19" key="1">
    <citation type="journal article" date="2013" name="Genome Announc.">
        <title>Genome sequence of the basidiomycetous yeast Pseudozyma antarctica T-34, a producer of the glycolipid biosurfactants mannosylerythritol lipids.</title>
        <authorList>
            <person name="Morita T."/>
            <person name="Koike H."/>
            <person name="Koyama Y."/>
            <person name="Hagiwara H."/>
            <person name="Ito E."/>
            <person name="Fukuoka T."/>
            <person name="Imura T."/>
            <person name="Machida M."/>
            <person name="Kitamoto D."/>
        </authorList>
    </citation>
    <scope>NUCLEOTIDE SEQUENCE [LARGE SCALE GENOMIC DNA]</scope>
    <source>
        <strain evidence="19">T-34</strain>
    </source>
</reference>
<sequence length="707" mass="78444">MSAQNDSRYDPYIPSGNASSDPSGGGANFSNSKTARIHSEIDNTISIMRDNINKGEAPLSTDTTKTTPSKRIPLTTDSSCIPICTRAQSTNVARTSTASRTRPGFRRGANRVRKQMWWKDMKMRIIIGSKYRRLECGQLALDARSLLTALPSSRPPSSQQSASSSFSASSSSPSSSSTKATLKPYDLLRTTPRCYANVSYRNLRTHGCPEYCFDEARAAHMSEFRVCLEALEAEIPTHRFRSRRPIVPSSSQSTLGIPPRRIDPRSTFAQHHPRFTRGSMLSSASRTGMLATAGRAGLVDASTSFKLARPASLRRSLASHATKAAKPPTGILLMNMGGPSTSTTEEVGDFLSRLFHDRELIQLPFQSRLAPLIARRRTPKIVDQYNKIGGGSPILRWTRTQGKAMTELLDQLHPETAPHKVYVAFRYARPLTEEALDEMAEDGVTRAVGFTQYPQYSCSTTGSNLNELYREIQRRKERGAPEGDISWSLIDRWPTHPLLVEAFTNRIQAVLDTYPEDKRHKVPIMFSAHSLPMQIVSGRGDPYPAEVAATVAAVMTRLKWSNPYRVTWQSQVGPAAWLGPQTSDTIKGWAKQGHKDAIVVPIAFTSDHIETLYEIDIELQEEAEEHGITLKRAESLNDEPTFIRAMAEICASHLSNVEGTPNRNNDRRGEDVWTQGYTSKQMLLRCPGCVNAVCGEQKAFFGRTPQP</sequence>
<keyword evidence="11" id="KW-0456">Lyase</keyword>
<evidence type="ECO:0000256" key="10">
    <source>
        <dbReference type="ARBA" id="ARBA00023136"/>
    </source>
</evidence>
<accession>M9LUT6</accession>
<evidence type="ECO:0000256" key="8">
    <source>
        <dbReference type="ARBA" id="ARBA00023128"/>
    </source>
</evidence>
<keyword evidence="7" id="KW-0408">Iron</keyword>
<name>M9LUT6_PSEA3</name>
<comment type="similarity">
    <text evidence="3 16">Belongs to the ferrochelatase family.</text>
</comment>
<dbReference type="CDD" id="cd03411">
    <property type="entry name" value="Ferrochelatase_N"/>
    <property type="match status" value="1"/>
</dbReference>
<feature type="compositionally biased region" description="Polar residues" evidence="17">
    <location>
        <begin position="16"/>
        <end position="34"/>
    </location>
</feature>
<dbReference type="EC" id="4.98.1.1" evidence="15"/>
<evidence type="ECO:0000256" key="4">
    <source>
        <dbReference type="ARBA" id="ARBA00021249"/>
    </source>
</evidence>
<dbReference type="EMBL" id="DF196774">
    <property type="protein sequence ID" value="GAC73164.1"/>
    <property type="molecule type" value="Genomic_DNA"/>
</dbReference>
<keyword evidence="9" id="KW-0350">Heme biosynthesis</keyword>
<dbReference type="STRING" id="1151754.M9LUT6"/>
<dbReference type="PANTHER" id="PTHR11108:SF1">
    <property type="entry name" value="FERROCHELATASE, MITOCHONDRIAL"/>
    <property type="match status" value="1"/>
</dbReference>
<dbReference type="SUPFAM" id="SSF53800">
    <property type="entry name" value="Chelatase"/>
    <property type="match status" value="1"/>
</dbReference>
<organism evidence="18 19">
    <name type="scientific">Pseudozyma antarctica (strain T-34)</name>
    <name type="common">Yeast</name>
    <name type="synonym">Candida antarctica</name>
    <dbReference type="NCBI Taxonomy" id="1151754"/>
    <lineage>
        <taxon>Eukaryota</taxon>
        <taxon>Fungi</taxon>
        <taxon>Dikarya</taxon>
        <taxon>Basidiomycota</taxon>
        <taxon>Ustilaginomycotina</taxon>
        <taxon>Ustilaginomycetes</taxon>
        <taxon>Ustilaginales</taxon>
        <taxon>Ustilaginaceae</taxon>
        <taxon>Moesziomyces</taxon>
    </lineage>
</organism>
<comment type="pathway">
    <text evidence="2">Porphyrin-containing compound metabolism; protoheme biosynthesis; protoheme from protoporphyrin-IX: step 1/1.</text>
</comment>
<evidence type="ECO:0000313" key="19">
    <source>
        <dbReference type="Proteomes" id="UP000011976"/>
    </source>
</evidence>
<dbReference type="InterPro" id="IPR033659">
    <property type="entry name" value="Ferrochelatase_N"/>
</dbReference>